<protein>
    <submittedName>
        <fullName evidence="3">Amidase</fullName>
    </submittedName>
</protein>
<keyword evidence="4" id="KW-1185">Reference proteome</keyword>
<dbReference type="Gene3D" id="3.90.1300.10">
    <property type="entry name" value="Amidase signature (AS) domain"/>
    <property type="match status" value="1"/>
</dbReference>
<dbReference type="SUPFAM" id="SSF75304">
    <property type="entry name" value="Amidase signature (AS) enzymes"/>
    <property type="match status" value="1"/>
</dbReference>
<evidence type="ECO:0000259" key="2">
    <source>
        <dbReference type="Pfam" id="PF01425"/>
    </source>
</evidence>
<evidence type="ECO:0000313" key="3">
    <source>
        <dbReference type="EMBL" id="MFC3124234.1"/>
    </source>
</evidence>
<sequence length="492" mass="52717">MTLAMSWDEWHRQDAVGLAALVRAGQVTPAELAAQAAAASARVNPALSAVVELFDDVIADPLADGMNPGGVFAGVPYLMKDLGPTLKGRKQEMGSALMRGHVATADSYLTGRIRGAGLNIIGRTTTPEFGCCSSAENPAIYVTRNPWNMDYTSCGSSAGTAAAVAAGVLPLSHATDGGGSIRIPAGVCGNLGLKASRGVFSIAPGASDLTGLVSTQGCQSRTVRDTAAFVDACRGGAPGEFMPYWQPEEPYSQLIRRDPGRLRIALSHEWGDYRAVPEFVAELERVGKFLEALGHHVEWAVPAVDFRAAYAAQTTCYITNFAQTVASLMRLKGLERPPAELIEPMNIRIWEAGIDASFSERFAMQAVFNSTARAFGAFFEEWDILLTPITALPTPPIGTTEYLTLSDNPDVRDWFGNLWKFFAYTPLSNLCGIPGLSMPLGRQEHGLPLGIQAQTKQAGDGLLLQLAAQIERAIDGRWNNGRLPPVHVTSER</sequence>
<dbReference type="EMBL" id="JBHRTN010000004">
    <property type="protein sequence ID" value="MFC3124234.1"/>
    <property type="molecule type" value="Genomic_DNA"/>
</dbReference>
<dbReference type="Proteomes" id="UP001595593">
    <property type="component" value="Unassembled WGS sequence"/>
</dbReference>
<dbReference type="InterPro" id="IPR023631">
    <property type="entry name" value="Amidase_dom"/>
</dbReference>
<name>A0ABV7FV35_9PROT</name>
<organism evidence="3 4">
    <name type="scientific">Teichococcus globiformis</name>
    <dbReference type="NCBI Taxonomy" id="2307229"/>
    <lineage>
        <taxon>Bacteria</taxon>
        <taxon>Pseudomonadati</taxon>
        <taxon>Pseudomonadota</taxon>
        <taxon>Alphaproteobacteria</taxon>
        <taxon>Acetobacterales</taxon>
        <taxon>Roseomonadaceae</taxon>
        <taxon>Roseomonas</taxon>
    </lineage>
</organism>
<dbReference type="RefSeq" id="WP_379594608.1">
    <property type="nucleotide sequence ID" value="NZ_JBHRTN010000004.1"/>
</dbReference>
<dbReference type="InterPro" id="IPR000120">
    <property type="entry name" value="Amidase"/>
</dbReference>
<comment type="similarity">
    <text evidence="1">Belongs to the amidase family.</text>
</comment>
<accession>A0ABV7FV35</accession>
<feature type="domain" description="Amidase" evidence="2">
    <location>
        <begin position="40"/>
        <end position="464"/>
    </location>
</feature>
<reference evidence="4" key="1">
    <citation type="journal article" date="2019" name="Int. J. Syst. Evol. Microbiol.">
        <title>The Global Catalogue of Microorganisms (GCM) 10K type strain sequencing project: providing services to taxonomists for standard genome sequencing and annotation.</title>
        <authorList>
            <consortium name="The Broad Institute Genomics Platform"/>
            <consortium name="The Broad Institute Genome Sequencing Center for Infectious Disease"/>
            <person name="Wu L."/>
            <person name="Ma J."/>
        </authorList>
    </citation>
    <scope>NUCLEOTIDE SEQUENCE [LARGE SCALE GENOMIC DNA]</scope>
    <source>
        <strain evidence="4">KCTC 52094</strain>
    </source>
</reference>
<dbReference type="Pfam" id="PF01425">
    <property type="entry name" value="Amidase"/>
    <property type="match status" value="1"/>
</dbReference>
<proteinExistence type="inferred from homology"/>
<comment type="caution">
    <text evidence="3">The sequence shown here is derived from an EMBL/GenBank/DDBJ whole genome shotgun (WGS) entry which is preliminary data.</text>
</comment>
<evidence type="ECO:0000256" key="1">
    <source>
        <dbReference type="ARBA" id="ARBA00009199"/>
    </source>
</evidence>
<gene>
    <name evidence="3" type="ORF">ACFOD4_04105</name>
</gene>
<dbReference type="InterPro" id="IPR036928">
    <property type="entry name" value="AS_sf"/>
</dbReference>
<dbReference type="PANTHER" id="PTHR11895:SF7">
    <property type="entry name" value="GLUTAMYL-TRNA(GLN) AMIDOTRANSFERASE SUBUNIT A, MITOCHONDRIAL"/>
    <property type="match status" value="1"/>
</dbReference>
<evidence type="ECO:0000313" key="4">
    <source>
        <dbReference type="Proteomes" id="UP001595593"/>
    </source>
</evidence>
<dbReference type="PANTHER" id="PTHR11895">
    <property type="entry name" value="TRANSAMIDASE"/>
    <property type="match status" value="1"/>
</dbReference>